<reference evidence="3" key="1">
    <citation type="submission" date="2016-02" db="EMBL/GenBank/DDBJ databases">
        <title>Draft genome sequence of Microdochium bolleyi, a fungal endophyte of beachgrass.</title>
        <authorList>
            <consortium name="DOE Joint Genome Institute"/>
            <person name="David A.S."/>
            <person name="May G."/>
            <person name="Haridas S."/>
            <person name="Lim J."/>
            <person name="Wang M."/>
            <person name="Labutti K."/>
            <person name="Lipzen A."/>
            <person name="Barry K."/>
            <person name="Grigoriev I.V."/>
        </authorList>
    </citation>
    <scope>NUCLEOTIDE SEQUENCE [LARGE SCALE GENOMIC DNA]</scope>
    <source>
        <strain evidence="3">J235TASD1</strain>
    </source>
</reference>
<feature type="compositionally biased region" description="Low complexity" evidence="1">
    <location>
        <begin position="148"/>
        <end position="157"/>
    </location>
</feature>
<accession>A0A136IZW4</accession>
<name>A0A136IZW4_9PEZI</name>
<feature type="region of interest" description="Disordered" evidence="1">
    <location>
        <begin position="74"/>
        <end position="166"/>
    </location>
</feature>
<gene>
    <name evidence="2" type="ORF">Micbo1qcDRAFT_70698</name>
</gene>
<dbReference type="OrthoDB" id="4779541at2759"/>
<evidence type="ECO:0000256" key="1">
    <source>
        <dbReference type="SAM" id="MobiDB-lite"/>
    </source>
</evidence>
<sequence>MSPIVNNIKTGLKGLKGAGDVIRGTALQAADDFLDSDPNHPKTAAKHEKNRMITEQGKAQVRDVDYLIGRRERAKAPDAAPYNEPTTAPVPAGPETGKHGGGTGVVNQEAGVAGATTGGLYQDTGITGTARPSEGAGRYANTGLQQETGVAGTAGTAYGERPATHAGQEVPAYRAQEEGLAQQEGISQQGLPPYHIQEGGLGEKDSAAYRAQEEGFIGQEIPSYRPQEGLSHHTQHEHGLDQHQEIPSHRVQQEGLPRNEKMQSSNRPYEHDGETAYPDQQHEMPAAAQQQHGGIPSYPTRQQGAGPDGMPTYQTTARPEFPPPPRQEAPSSHAQHAGLGSQHEVPPYASQREMPGQQQRHM</sequence>
<dbReference type="EMBL" id="KQ964252">
    <property type="protein sequence ID" value="KXJ90458.1"/>
    <property type="molecule type" value="Genomic_DNA"/>
</dbReference>
<dbReference type="InParanoid" id="A0A136IZW4"/>
<keyword evidence="3" id="KW-1185">Reference proteome</keyword>
<evidence type="ECO:0000313" key="3">
    <source>
        <dbReference type="Proteomes" id="UP000070501"/>
    </source>
</evidence>
<dbReference type="Proteomes" id="UP000070501">
    <property type="component" value="Unassembled WGS sequence"/>
</dbReference>
<protein>
    <submittedName>
        <fullName evidence="2">Uncharacterized protein</fullName>
    </submittedName>
</protein>
<feature type="compositionally biased region" description="Basic and acidic residues" evidence="1">
    <location>
        <begin position="230"/>
        <end position="261"/>
    </location>
</feature>
<proteinExistence type="predicted"/>
<dbReference type="AlphaFoldDB" id="A0A136IZW4"/>
<evidence type="ECO:0000313" key="2">
    <source>
        <dbReference type="EMBL" id="KXJ90458.1"/>
    </source>
</evidence>
<feature type="region of interest" description="Disordered" evidence="1">
    <location>
        <begin position="224"/>
        <end position="362"/>
    </location>
</feature>
<organism evidence="2 3">
    <name type="scientific">Microdochium bolleyi</name>
    <dbReference type="NCBI Taxonomy" id="196109"/>
    <lineage>
        <taxon>Eukaryota</taxon>
        <taxon>Fungi</taxon>
        <taxon>Dikarya</taxon>
        <taxon>Ascomycota</taxon>
        <taxon>Pezizomycotina</taxon>
        <taxon>Sordariomycetes</taxon>
        <taxon>Xylariomycetidae</taxon>
        <taxon>Xylariales</taxon>
        <taxon>Microdochiaceae</taxon>
        <taxon>Microdochium</taxon>
    </lineage>
</organism>